<evidence type="ECO:0000256" key="1">
    <source>
        <dbReference type="SAM" id="MobiDB-lite"/>
    </source>
</evidence>
<evidence type="ECO:0000313" key="3">
    <source>
        <dbReference type="Proteomes" id="UP000799118"/>
    </source>
</evidence>
<gene>
    <name evidence="2" type="ORF">BT96DRAFT_687444</name>
</gene>
<organism evidence="2 3">
    <name type="scientific">Gymnopus androsaceus JB14</name>
    <dbReference type="NCBI Taxonomy" id="1447944"/>
    <lineage>
        <taxon>Eukaryota</taxon>
        <taxon>Fungi</taxon>
        <taxon>Dikarya</taxon>
        <taxon>Basidiomycota</taxon>
        <taxon>Agaricomycotina</taxon>
        <taxon>Agaricomycetes</taxon>
        <taxon>Agaricomycetidae</taxon>
        <taxon>Agaricales</taxon>
        <taxon>Marasmiineae</taxon>
        <taxon>Omphalotaceae</taxon>
        <taxon>Gymnopus</taxon>
    </lineage>
</organism>
<accession>A0A6A4HPF9</accession>
<dbReference type="Proteomes" id="UP000799118">
    <property type="component" value="Unassembled WGS sequence"/>
</dbReference>
<proteinExistence type="predicted"/>
<protein>
    <submittedName>
        <fullName evidence="2">Uncharacterized protein</fullName>
    </submittedName>
</protein>
<feature type="compositionally biased region" description="Low complexity" evidence="1">
    <location>
        <begin position="19"/>
        <end position="30"/>
    </location>
</feature>
<dbReference type="EMBL" id="ML769468">
    <property type="protein sequence ID" value="KAE9399551.1"/>
    <property type="molecule type" value="Genomic_DNA"/>
</dbReference>
<name>A0A6A4HPF9_9AGAR</name>
<feature type="compositionally biased region" description="Low complexity" evidence="1">
    <location>
        <begin position="80"/>
        <end position="91"/>
    </location>
</feature>
<evidence type="ECO:0000313" key="2">
    <source>
        <dbReference type="EMBL" id="KAE9399551.1"/>
    </source>
</evidence>
<feature type="region of interest" description="Disordered" evidence="1">
    <location>
        <begin position="1"/>
        <end position="264"/>
    </location>
</feature>
<feature type="compositionally biased region" description="Low complexity" evidence="1">
    <location>
        <begin position="172"/>
        <end position="198"/>
    </location>
</feature>
<feature type="compositionally biased region" description="Basic and acidic residues" evidence="1">
    <location>
        <begin position="1"/>
        <end position="10"/>
    </location>
</feature>
<sequence length="264" mass="28205">METPSRDPNHPRPTHKRNSPSSPSYPSSRSALGKLHAHSRSSRSLDLQHTSAESSADVASSSSTPSSANSRPNKTSRIMSSVKRSLSVSHSAQKKQLPFEMAGMYSTSAERAVQNSTRFRRQDPSSPPPSVEQIAMGLHISRTPYLRSSSTHVAVPLPPPPSRSALKKPEKSSSSPPSLDPPSASSTATSSFPSTPQSNRSLLSFKTRMSRLLPGSQSSSSAPCSMVPSPVSSPRGSTSEFASPKKAVRFSSSALDLNNHKEEE</sequence>
<feature type="compositionally biased region" description="Polar residues" evidence="1">
    <location>
        <begin position="105"/>
        <end position="117"/>
    </location>
</feature>
<feature type="compositionally biased region" description="Low complexity" evidence="1">
    <location>
        <begin position="51"/>
        <end position="70"/>
    </location>
</feature>
<dbReference type="AlphaFoldDB" id="A0A6A4HPF9"/>
<keyword evidence="3" id="KW-1185">Reference proteome</keyword>
<feature type="compositionally biased region" description="Low complexity" evidence="1">
    <location>
        <begin position="210"/>
        <end position="239"/>
    </location>
</feature>
<dbReference type="OrthoDB" id="3265692at2759"/>
<reference evidence="2" key="1">
    <citation type="journal article" date="2019" name="Environ. Microbiol.">
        <title>Fungal ecological strategies reflected in gene transcription - a case study of two litter decomposers.</title>
        <authorList>
            <person name="Barbi F."/>
            <person name="Kohler A."/>
            <person name="Barry K."/>
            <person name="Baskaran P."/>
            <person name="Daum C."/>
            <person name="Fauchery L."/>
            <person name="Ihrmark K."/>
            <person name="Kuo A."/>
            <person name="LaButti K."/>
            <person name="Lipzen A."/>
            <person name="Morin E."/>
            <person name="Grigoriev I.V."/>
            <person name="Henrissat B."/>
            <person name="Lindahl B."/>
            <person name="Martin F."/>
        </authorList>
    </citation>
    <scope>NUCLEOTIDE SEQUENCE</scope>
    <source>
        <strain evidence="2">JB14</strain>
    </source>
</reference>